<evidence type="ECO:0000313" key="3">
    <source>
        <dbReference type="EMBL" id="GET42902.1"/>
    </source>
</evidence>
<evidence type="ECO:0008006" key="5">
    <source>
        <dbReference type="Google" id="ProtNLM"/>
    </source>
</evidence>
<evidence type="ECO:0000259" key="2">
    <source>
        <dbReference type="Pfam" id="PF13175"/>
    </source>
</evidence>
<dbReference type="InterPro" id="IPR041685">
    <property type="entry name" value="AAA_GajA/Old/RecF-like"/>
</dbReference>
<reference evidence="3" key="1">
    <citation type="submission" date="2019-10" db="EMBL/GenBank/DDBJ databases">
        <title>Draft genome sequece of Microseira wollei NIES-4236.</title>
        <authorList>
            <person name="Yamaguchi H."/>
            <person name="Suzuki S."/>
            <person name="Kawachi M."/>
        </authorList>
    </citation>
    <scope>NUCLEOTIDE SEQUENCE</scope>
    <source>
        <strain evidence="3">NIES-4236</strain>
    </source>
</reference>
<comment type="caution">
    <text evidence="3">The sequence shown here is derived from an EMBL/GenBank/DDBJ whole genome shotgun (WGS) entry which is preliminary data.</text>
</comment>
<evidence type="ECO:0000259" key="1">
    <source>
        <dbReference type="Pfam" id="PF12476"/>
    </source>
</evidence>
<dbReference type="PANTHER" id="PTHR43581:SF2">
    <property type="entry name" value="EXCINUCLEASE ATPASE SUBUNIT"/>
    <property type="match status" value="1"/>
</dbReference>
<name>A0AAV3XJ04_9CYAN</name>
<protein>
    <recommendedName>
        <fullName evidence="5">AAA domain-containing protein</fullName>
    </recommendedName>
</protein>
<dbReference type="InterPro" id="IPR022532">
    <property type="entry name" value="DUF3696"/>
</dbReference>
<dbReference type="AlphaFoldDB" id="A0AAV3XJ04"/>
<dbReference type="Proteomes" id="UP001050975">
    <property type="component" value="Unassembled WGS sequence"/>
</dbReference>
<organism evidence="3 4">
    <name type="scientific">Microseira wollei NIES-4236</name>
    <dbReference type="NCBI Taxonomy" id="2530354"/>
    <lineage>
        <taxon>Bacteria</taxon>
        <taxon>Bacillati</taxon>
        <taxon>Cyanobacteriota</taxon>
        <taxon>Cyanophyceae</taxon>
        <taxon>Oscillatoriophycideae</taxon>
        <taxon>Aerosakkonematales</taxon>
        <taxon>Aerosakkonemataceae</taxon>
        <taxon>Microseira</taxon>
    </lineage>
</organism>
<proteinExistence type="predicted"/>
<dbReference type="Pfam" id="PF12476">
    <property type="entry name" value="DUF3696"/>
    <property type="match status" value="1"/>
</dbReference>
<dbReference type="InterPro" id="IPR051396">
    <property type="entry name" value="Bact_Antivir_Def_Nuclease"/>
</dbReference>
<keyword evidence="4" id="KW-1185">Reference proteome</keyword>
<dbReference type="Pfam" id="PF13175">
    <property type="entry name" value="AAA_15"/>
    <property type="match status" value="1"/>
</dbReference>
<accession>A0AAV3XJ04</accession>
<dbReference type="EMBL" id="BLAY01000187">
    <property type="protein sequence ID" value="GET42902.1"/>
    <property type="molecule type" value="Genomic_DNA"/>
</dbReference>
<evidence type="ECO:0000313" key="4">
    <source>
        <dbReference type="Proteomes" id="UP001050975"/>
    </source>
</evidence>
<sequence>MLREYQLTNFKAFPGPETIPIRPITLIYGPNSSGKSSILQSLILLKQTLQEAENPETLLLPKGNLVNLGSYREFIHRHDVSKAFSFKVLLEVGKQETPKSFGNLVSDNMMQISFLGLRVTFSYNQETSNIVFSSLDLFVNNDSYPVAIYKPERRESLDLDIAPVSSLETRLKHDWINYDHSLWQLWWNKYNWWVSLRAEEVVKKNFKALKLNRNNQGWETRLPQELSKWQQYFKNEIENNVQKYFEKDLVEVESLIKLWDRFKNNYTFERAKEDLTNLIKEQILSCKSFLPIKFIAQNIEQAAGAEIRNFSDIYEQCNILNLTQIALSASEMFRHCLESLIYIGPLREYPERLYVLSGNSSQQVGKSGKMVSDILFRNPELLKQVNEQLERFGLGYELKVASYTNKETSELSDVFALRLVDKYTGVNVSLLDVGFGISQVLPIVVQSMLSRNTTLLIEQPEIHIHPRLQAELGSLLAECIKSPLNNQFIIETHSEHLMLRLQKLIRKGELNPDDVSVIYVDRGLEGSKCLHLRLDEEGDFIDEWPGGFFEEDFNEIFQ</sequence>
<feature type="domain" description="DUF3696" evidence="1">
    <location>
        <begin position="510"/>
        <end position="556"/>
    </location>
</feature>
<feature type="domain" description="Endonuclease GajA/Old nuclease/RecF-like AAA" evidence="2">
    <location>
        <begin position="1"/>
        <end position="497"/>
    </location>
</feature>
<dbReference type="PANTHER" id="PTHR43581">
    <property type="entry name" value="ATP/GTP PHOSPHATASE"/>
    <property type="match status" value="1"/>
</dbReference>
<gene>
    <name evidence="3" type="ORF">MiSe_77200</name>
</gene>
<dbReference type="InterPro" id="IPR027417">
    <property type="entry name" value="P-loop_NTPase"/>
</dbReference>
<dbReference type="Gene3D" id="3.40.50.300">
    <property type="entry name" value="P-loop containing nucleotide triphosphate hydrolases"/>
    <property type="match status" value="1"/>
</dbReference>
<dbReference type="SUPFAM" id="SSF52540">
    <property type="entry name" value="P-loop containing nucleoside triphosphate hydrolases"/>
    <property type="match status" value="1"/>
</dbReference>